<dbReference type="Pfam" id="PF13302">
    <property type="entry name" value="Acetyltransf_3"/>
    <property type="match status" value="1"/>
</dbReference>
<accession>A0AA37UHE0</accession>
<dbReference type="Gene3D" id="3.40.630.30">
    <property type="match status" value="1"/>
</dbReference>
<reference evidence="2 3" key="1">
    <citation type="journal article" date="2014" name="Int. J. Syst. Evol. Microbiol.">
        <title>Complete genome sequence of Corynebacterium casei LMG S-19264T (=DSM 44701T), isolated from a smear-ripened cheese.</title>
        <authorList>
            <consortium name="US DOE Joint Genome Institute (JGI-PGF)"/>
            <person name="Walter F."/>
            <person name="Albersmeier A."/>
            <person name="Kalinowski J."/>
            <person name="Ruckert C."/>
        </authorList>
    </citation>
    <scope>NUCLEOTIDE SEQUENCE [LARGE SCALE GENOMIC DNA]</scope>
    <source>
        <strain evidence="2 3">NBRC 112289</strain>
    </source>
</reference>
<dbReference type="PANTHER" id="PTHR43792">
    <property type="entry name" value="GNAT FAMILY, PUTATIVE (AFU_ORTHOLOGUE AFUA_3G00765)-RELATED-RELATED"/>
    <property type="match status" value="1"/>
</dbReference>
<protein>
    <submittedName>
        <fullName evidence="2">N-acetyltransferase</fullName>
    </submittedName>
</protein>
<feature type="domain" description="N-acetyltransferase" evidence="1">
    <location>
        <begin position="7"/>
        <end position="188"/>
    </location>
</feature>
<dbReference type="InterPro" id="IPR000182">
    <property type="entry name" value="GNAT_dom"/>
</dbReference>
<evidence type="ECO:0000259" key="1">
    <source>
        <dbReference type="PROSITE" id="PS51186"/>
    </source>
</evidence>
<dbReference type="PANTHER" id="PTHR43792:SF1">
    <property type="entry name" value="N-ACETYLTRANSFERASE DOMAIN-CONTAINING PROTEIN"/>
    <property type="match status" value="1"/>
</dbReference>
<dbReference type="PROSITE" id="PS51186">
    <property type="entry name" value="GNAT"/>
    <property type="match status" value="1"/>
</dbReference>
<dbReference type="AlphaFoldDB" id="A0AA37UHE0"/>
<keyword evidence="3" id="KW-1185">Reference proteome</keyword>
<name>A0AA37UHE0_9MICO</name>
<organism evidence="2 3">
    <name type="scientific">Arenivirga flava</name>
    <dbReference type="NCBI Taxonomy" id="1930060"/>
    <lineage>
        <taxon>Bacteria</taxon>
        <taxon>Bacillati</taxon>
        <taxon>Actinomycetota</taxon>
        <taxon>Actinomycetes</taxon>
        <taxon>Micrococcales</taxon>
        <taxon>Microbacteriaceae</taxon>
        <taxon>Arenivirga</taxon>
    </lineage>
</organism>
<dbReference type="EMBL" id="BSUL01000001">
    <property type="protein sequence ID" value="GMA28939.1"/>
    <property type="molecule type" value="Genomic_DNA"/>
</dbReference>
<dbReference type="InterPro" id="IPR016181">
    <property type="entry name" value="Acyl_CoA_acyltransferase"/>
</dbReference>
<comment type="caution">
    <text evidence="2">The sequence shown here is derived from an EMBL/GenBank/DDBJ whole genome shotgun (WGS) entry which is preliminary data.</text>
</comment>
<sequence>MPETERLVLRPFDPASRGDLEAVLDIHSRMEVIRWLSNPPFTPMTDLAQAREWIDARLAMTDADPLALQWAIVERGTGSTVGGVGIQRLSRLADSESTDPAVGTGLVGEYEIGWRLHPDAGGRGYATEAARALAGAAFDAGMERLVIDMYDDNGPSAGVARRLGAEEIGVVADPWYGGTSLVFELRPEHLAG</sequence>
<dbReference type="GO" id="GO:0016747">
    <property type="term" value="F:acyltransferase activity, transferring groups other than amino-acyl groups"/>
    <property type="evidence" value="ECO:0007669"/>
    <property type="project" value="InterPro"/>
</dbReference>
<dbReference type="InterPro" id="IPR051531">
    <property type="entry name" value="N-acetyltransferase"/>
</dbReference>
<proteinExistence type="predicted"/>
<gene>
    <name evidence="2" type="ORF">GCM10025874_21920</name>
</gene>
<evidence type="ECO:0000313" key="3">
    <source>
        <dbReference type="Proteomes" id="UP001157160"/>
    </source>
</evidence>
<dbReference type="Proteomes" id="UP001157160">
    <property type="component" value="Unassembled WGS sequence"/>
</dbReference>
<dbReference type="RefSeq" id="WP_284232574.1">
    <property type="nucleotide sequence ID" value="NZ_BSUL01000001.1"/>
</dbReference>
<dbReference type="SUPFAM" id="SSF55729">
    <property type="entry name" value="Acyl-CoA N-acyltransferases (Nat)"/>
    <property type="match status" value="1"/>
</dbReference>
<evidence type="ECO:0000313" key="2">
    <source>
        <dbReference type="EMBL" id="GMA28939.1"/>
    </source>
</evidence>